<feature type="domain" description="HTH lysR-type" evidence="5">
    <location>
        <begin position="5"/>
        <end position="62"/>
    </location>
</feature>
<dbReference type="Gene3D" id="1.10.10.10">
    <property type="entry name" value="Winged helix-like DNA-binding domain superfamily/Winged helix DNA-binding domain"/>
    <property type="match status" value="1"/>
</dbReference>
<protein>
    <submittedName>
        <fullName evidence="6">Transcriptional regulator, LysR family</fullName>
    </submittedName>
</protein>
<dbReference type="PANTHER" id="PTHR30126">
    <property type="entry name" value="HTH-TYPE TRANSCRIPTIONAL REGULATOR"/>
    <property type="match status" value="1"/>
</dbReference>
<proteinExistence type="inferred from homology"/>
<comment type="caution">
    <text evidence="6">The sequence shown here is derived from an EMBL/GenBank/DDBJ whole genome shotgun (WGS) entry which is preliminary data.</text>
</comment>
<organism evidence="6 7">
    <name type="scientific">Methyloglobulus morosus KoM1</name>
    <dbReference type="NCBI Taxonomy" id="1116472"/>
    <lineage>
        <taxon>Bacteria</taxon>
        <taxon>Pseudomonadati</taxon>
        <taxon>Pseudomonadota</taxon>
        <taxon>Gammaproteobacteria</taxon>
        <taxon>Methylococcales</taxon>
        <taxon>Methylococcaceae</taxon>
        <taxon>Methyloglobulus</taxon>
    </lineage>
</organism>
<accession>V5DF96</accession>
<dbReference type="InterPro" id="IPR036388">
    <property type="entry name" value="WH-like_DNA-bd_sf"/>
</dbReference>
<dbReference type="RefSeq" id="WP_023496623.1">
    <property type="nucleotide sequence ID" value="NZ_AYLO01000178.1"/>
</dbReference>
<dbReference type="InterPro" id="IPR036390">
    <property type="entry name" value="WH_DNA-bd_sf"/>
</dbReference>
<dbReference type="PANTHER" id="PTHR30126:SF4">
    <property type="entry name" value="LYSR FAMILY TRANSCRIPTIONAL REGULATOR"/>
    <property type="match status" value="1"/>
</dbReference>
<dbReference type="EMBL" id="AYLO01000178">
    <property type="protein sequence ID" value="ESS66076.1"/>
    <property type="molecule type" value="Genomic_DNA"/>
</dbReference>
<dbReference type="PROSITE" id="PS50931">
    <property type="entry name" value="HTH_LYSR"/>
    <property type="match status" value="1"/>
</dbReference>
<dbReference type="OrthoDB" id="6988449at2"/>
<dbReference type="eggNOG" id="COG0583">
    <property type="taxonomic scope" value="Bacteria"/>
</dbReference>
<evidence type="ECO:0000256" key="4">
    <source>
        <dbReference type="ARBA" id="ARBA00023163"/>
    </source>
</evidence>
<dbReference type="InterPro" id="IPR005119">
    <property type="entry name" value="LysR_subst-bd"/>
</dbReference>
<dbReference type="GO" id="GO:0000976">
    <property type="term" value="F:transcription cis-regulatory region binding"/>
    <property type="evidence" value="ECO:0007669"/>
    <property type="project" value="TreeGrafter"/>
</dbReference>
<keyword evidence="4" id="KW-0804">Transcription</keyword>
<dbReference type="AlphaFoldDB" id="V5DF96"/>
<keyword evidence="2" id="KW-0805">Transcription regulation</keyword>
<keyword evidence="7" id="KW-1185">Reference proteome</keyword>
<reference evidence="6 7" key="1">
    <citation type="journal article" date="2013" name="Genome Announc.">
        <title>Draft Genome Sequence of the Methanotrophic Gammaproteobacterium Methyloglobulus morosus DSM 22980 Strain KoM1.</title>
        <authorList>
            <person name="Poehlein A."/>
            <person name="Deutzmann J.S."/>
            <person name="Daniel R."/>
            <person name="Simeonova D.D."/>
        </authorList>
    </citation>
    <scope>NUCLEOTIDE SEQUENCE [LARGE SCALE GENOMIC DNA]</scope>
    <source>
        <strain evidence="6 7">KoM1</strain>
    </source>
</reference>
<dbReference type="PATRIC" id="fig|1116472.3.peg.4061"/>
<dbReference type="SUPFAM" id="SSF46785">
    <property type="entry name" value="Winged helix' DNA-binding domain"/>
    <property type="match status" value="1"/>
</dbReference>
<evidence type="ECO:0000259" key="5">
    <source>
        <dbReference type="PROSITE" id="PS50931"/>
    </source>
</evidence>
<dbReference type="STRING" id="1116472.MGMO_211c00030"/>
<dbReference type="InterPro" id="IPR000847">
    <property type="entry name" value="LysR_HTH_N"/>
</dbReference>
<dbReference type="Gene3D" id="3.40.190.290">
    <property type="match status" value="1"/>
</dbReference>
<gene>
    <name evidence="6" type="ORF">MGMO_211c00030</name>
</gene>
<evidence type="ECO:0000256" key="2">
    <source>
        <dbReference type="ARBA" id="ARBA00023015"/>
    </source>
</evidence>
<evidence type="ECO:0000256" key="1">
    <source>
        <dbReference type="ARBA" id="ARBA00009437"/>
    </source>
</evidence>
<dbReference type="GO" id="GO:0003700">
    <property type="term" value="F:DNA-binding transcription factor activity"/>
    <property type="evidence" value="ECO:0007669"/>
    <property type="project" value="InterPro"/>
</dbReference>
<evidence type="ECO:0000256" key="3">
    <source>
        <dbReference type="ARBA" id="ARBA00023125"/>
    </source>
</evidence>
<name>V5DF96_9GAMM</name>
<dbReference type="Proteomes" id="UP000017842">
    <property type="component" value="Unassembled WGS sequence"/>
</dbReference>
<dbReference type="Pfam" id="PF03466">
    <property type="entry name" value="LysR_substrate"/>
    <property type="match status" value="1"/>
</dbReference>
<dbReference type="Pfam" id="PF00126">
    <property type="entry name" value="HTH_1"/>
    <property type="match status" value="1"/>
</dbReference>
<dbReference type="SUPFAM" id="SSF53850">
    <property type="entry name" value="Periplasmic binding protein-like II"/>
    <property type="match status" value="1"/>
</dbReference>
<evidence type="ECO:0000313" key="7">
    <source>
        <dbReference type="Proteomes" id="UP000017842"/>
    </source>
</evidence>
<sequence length="304" mass="33593">MKYPITLDALEVLDAIARKGSFAAAGNELFRVPSAISYAVQKLEQDLDVVLFRKEGRKAVLTQAGHVLLEQGREILEATERLAAATKKTHSGFEPVFNIAIDSILSFEFIYPLISEFYGVLPDIEINIYEEVLGGSQEAVLANRADLVIGTGTESMPSPGVKYQKIGEIEWLFAVAPGHELAIAPLPLSRQLIEQHRFIVVRDSARNQAAQSRRVFSKRPVLSVPSITEKIHAQCLGLGVGFLPAHRIQAQLGQGQLIALPVENAIPTEAINMAWKTSNKGKVLRWFIGRLSRYDFNIPVLTRD</sequence>
<keyword evidence="3" id="KW-0238">DNA-binding</keyword>
<evidence type="ECO:0000313" key="6">
    <source>
        <dbReference type="EMBL" id="ESS66076.1"/>
    </source>
</evidence>
<comment type="similarity">
    <text evidence="1">Belongs to the LysR transcriptional regulatory family.</text>
</comment>